<evidence type="ECO:0000256" key="4">
    <source>
        <dbReference type="ARBA" id="ARBA00022475"/>
    </source>
</evidence>
<dbReference type="AlphaFoldDB" id="G0A759"/>
<sequence>MNARPGLVKGFTLLELLIAMGIFAIMATMAYGGLKSVIDTRQATQIRATRVRQLQQTLYLLNEDLLQALPRSIRDELGDDEPAFRGGNGQELLSLTRAAPELLTESGRSRLLRVSYRFESGKLYRLVWNTLDRTQQSTPLRKHILDADDVQIQFFGSEWTGSWPLSGGSIPKAVEVIFSLSGLGDVRRGFWLR</sequence>
<evidence type="ECO:0000256" key="9">
    <source>
        <dbReference type="ARBA" id="ARBA00023136"/>
    </source>
</evidence>
<organism evidence="11 12">
    <name type="scientific">Methylomonas methanica (strain DSM 25384 / MC09)</name>
    <dbReference type="NCBI Taxonomy" id="857087"/>
    <lineage>
        <taxon>Bacteria</taxon>
        <taxon>Pseudomonadati</taxon>
        <taxon>Pseudomonadota</taxon>
        <taxon>Gammaproteobacteria</taxon>
        <taxon>Methylococcales</taxon>
        <taxon>Methylococcaceae</taxon>
        <taxon>Methylomonas</taxon>
    </lineage>
</organism>
<dbReference type="InterPro" id="IPR051621">
    <property type="entry name" value="T2SS_protein_J"/>
</dbReference>
<evidence type="ECO:0000256" key="3">
    <source>
        <dbReference type="ARBA" id="ARBA00021539"/>
    </source>
</evidence>
<evidence type="ECO:0000256" key="5">
    <source>
        <dbReference type="ARBA" id="ARBA00022481"/>
    </source>
</evidence>
<dbReference type="PANTHER" id="PTHR39583:SF2">
    <property type="entry name" value="TYPE II SECRETION SYSTEM PROTEIN J"/>
    <property type="match status" value="1"/>
</dbReference>
<reference evidence="11 12" key="1">
    <citation type="journal article" date="2011" name="J. Bacteriol.">
        <title>Complete Genome Sequence of the Aerobic Marine Methanotroph Methylomonas methanica MC09.</title>
        <authorList>
            <person name="Boden R."/>
            <person name="Cunliffe M."/>
            <person name="Scanlan J."/>
            <person name="Moussard H."/>
            <person name="Kits K.D."/>
            <person name="Klotz M.G."/>
            <person name="Jetten M.S."/>
            <person name="Vuilleumier S."/>
            <person name="Han J."/>
            <person name="Peters L."/>
            <person name="Mikhailova N."/>
            <person name="Teshima H."/>
            <person name="Tapia R."/>
            <person name="Kyrpides N."/>
            <person name="Ivanova N."/>
            <person name="Pagani I."/>
            <person name="Cheng J.F."/>
            <person name="Goodwin L."/>
            <person name="Han C."/>
            <person name="Hauser L."/>
            <person name="Land M.L."/>
            <person name="Lapidus A."/>
            <person name="Lucas S."/>
            <person name="Pitluck S."/>
            <person name="Woyke T."/>
            <person name="Stein L."/>
            <person name="Murrell J.C."/>
        </authorList>
    </citation>
    <scope>NUCLEOTIDE SEQUENCE [LARGE SCALE GENOMIC DNA]</scope>
    <source>
        <strain evidence="11 12">MC09</strain>
    </source>
</reference>
<comment type="similarity">
    <text evidence="2">Belongs to the GSP J family.</text>
</comment>
<dbReference type="GO" id="GO:0015628">
    <property type="term" value="P:protein secretion by the type II secretion system"/>
    <property type="evidence" value="ECO:0007669"/>
    <property type="project" value="InterPro"/>
</dbReference>
<dbReference type="SUPFAM" id="SSF54523">
    <property type="entry name" value="Pili subunits"/>
    <property type="match status" value="2"/>
</dbReference>
<dbReference type="GO" id="GO:0005886">
    <property type="term" value="C:plasma membrane"/>
    <property type="evidence" value="ECO:0007669"/>
    <property type="project" value="UniProtKB-SubCell"/>
</dbReference>
<evidence type="ECO:0000256" key="8">
    <source>
        <dbReference type="ARBA" id="ARBA00022989"/>
    </source>
</evidence>
<dbReference type="PROSITE" id="PS00409">
    <property type="entry name" value="PROKAR_NTER_METHYL"/>
    <property type="match status" value="1"/>
</dbReference>
<feature type="transmembrane region" description="Helical" evidence="10">
    <location>
        <begin position="12"/>
        <end position="34"/>
    </location>
</feature>
<dbReference type="Proteomes" id="UP000008888">
    <property type="component" value="Chromosome"/>
</dbReference>
<dbReference type="NCBIfam" id="TIGR01711">
    <property type="entry name" value="gspJ"/>
    <property type="match status" value="1"/>
</dbReference>
<evidence type="ECO:0000256" key="2">
    <source>
        <dbReference type="ARBA" id="ARBA00011084"/>
    </source>
</evidence>
<dbReference type="STRING" id="857087.Metme_0914"/>
<dbReference type="HOGENOM" id="CLU_093850_1_2_6"/>
<keyword evidence="12" id="KW-1185">Reference proteome</keyword>
<reference evidence="12" key="3">
    <citation type="submission" date="2011-05" db="EMBL/GenBank/DDBJ databases">
        <title>Complete sequence of Methylomonas methanica MC09.</title>
        <authorList>
            <consortium name="US DOE Joint Genome Institute"/>
            <person name="Lucas S."/>
            <person name="Han J."/>
            <person name="Lapidus A."/>
            <person name="Cheng J.-F."/>
            <person name="Goodwin L."/>
            <person name="Pitluck S."/>
            <person name="Peters L."/>
            <person name="Mikhailova N."/>
            <person name="Teshima H."/>
            <person name="Han C."/>
            <person name="Tapia R."/>
            <person name="Land M."/>
            <person name="Hauser L."/>
            <person name="Kyrpides N."/>
            <person name="Ivanova N."/>
            <person name="Pagani I."/>
            <person name="Stein L."/>
            <person name="Woyke T."/>
        </authorList>
    </citation>
    <scope>NUCLEOTIDE SEQUENCE [LARGE SCALE GENOMIC DNA]</scope>
    <source>
        <strain evidence="12">MC09</strain>
    </source>
</reference>
<evidence type="ECO:0000313" key="12">
    <source>
        <dbReference type="Proteomes" id="UP000008888"/>
    </source>
</evidence>
<dbReference type="InterPro" id="IPR010055">
    <property type="entry name" value="T2SS_protein-GspJ"/>
</dbReference>
<dbReference type="RefSeq" id="WP_013817619.1">
    <property type="nucleotide sequence ID" value="NC_015572.1"/>
</dbReference>
<protein>
    <recommendedName>
        <fullName evidence="3">Type II secretion system protein J</fullName>
    </recommendedName>
</protein>
<dbReference type="Gene3D" id="2.10.70.20">
    <property type="entry name" value="gspk-gspi-gspj complex like domains"/>
    <property type="match status" value="1"/>
</dbReference>
<dbReference type="NCBIfam" id="TIGR02532">
    <property type="entry name" value="IV_pilin_GFxxxE"/>
    <property type="match status" value="1"/>
</dbReference>
<evidence type="ECO:0000256" key="10">
    <source>
        <dbReference type="SAM" id="Phobius"/>
    </source>
</evidence>
<dbReference type="eggNOG" id="COG4795">
    <property type="taxonomic scope" value="Bacteria"/>
</dbReference>
<dbReference type="GO" id="GO:0015627">
    <property type="term" value="C:type II protein secretion system complex"/>
    <property type="evidence" value="ECO:0007669"/>
    <property type="project" value="InterPro"/>
</dbReference>
<keyword evidence="8 10" id="KW-1133">Transmembrane helix</keyword>
<reference key="2">
    <citation type="submission" date="2011-05" db="EMBL/GenBank/DDBJ databases">
        <title>Complete genome sequence of the aerobic marine methanotroph Methylomonas methanica MC09.</title>
        <authorList>
            <person name="Boden R."/>
            <person name="Cunliffe M."/>
            <person name="Scanlan J."/>
            <person name="Moussard H."/>
            <person name="Kits K.D."/>
            <person name="Klotz M."/>
            <person name="Jetten M."/>
            <person name="Vuilleumier S."/>
            <person name="Han J."/>
            <person name="Peters L."/>
            <person name="Mikhailova N."/>
            <person name="Teshima H."/>
            <person name="Tapia R."/>
            <person name="Kyrpides N."/>
            <person name="Ivanova N."/>
            <person name="Pagani I."/>
            <person name="Cheng J.-F."/>
            <person name="Goodwin L."/>
            <person name="Han C."/>
            <person name="Hauser L."/>
            <person name="Land M."/>
            <person name="Lapidus A."/>
            <person name="Lucas S."/>
            <person name="Pitluck S."/>
            <person name="Woyke T."/>
            <person name="Stein L.Y."/>
            <person name="Murrell C."/>
        </authorList>
    </citation>
    <scope>NUCLEOTIDE SEQUENCE</scope>
    <source>
        <strain>MC09</strain>
    </source>
</reference>
<dbReference type="InterPro" id="IPR045584">
    <property type="entry name" value="Pilin-like"/>
</dbReference>
<dbReference type="PANTHER" id="PTHR39583">
    <property type="entry name" value="TYPE II SECRETION SYSTEM PROTEIN J-RELATED"/>
    <property type="match status" value="1"/>
</dbReference>
<evidence type="ECO:0000256" key="7">
    <source>
        <dbReference type="ARBA" id="ARBA00022692"/>
    </source>
</evidence>
<comment type="subcellular location">
    <subcellularLocation>
        <location evidence="1">Cell inner membrane</location>
        <topology evidence="1">Single-pass membrane protein</topology>
    </subcellularLocation>
</comment>
<keyword evidence="4" id="KW-1003">Cell membrane</keyword>
<evidence type="ECO:0000313" key="11">
    <source>
        <dbReference type="EMBL" id="AEF99352.1"/>
    </source>
</evidence>
<dbReference type="Pfam" id="PF07963">
    <property type="entry name" value="N_methyl"/>
    <property type="match status" value="1"/>
</dbReference>
<dbReference type="Gene3D" id="3.10.610.10">
    <property type="entry name" value="GSPII I/J protein-like"/>
    <property type="match status" value="1"/>
</dbReference>
<keyword evidence="6" id="KW-0997">Cell inner membrane</keyword>
<evidence type="ECO:0000256" key="1">
    <source>
        <dbReference type="ARBA" id="ARBA00004377"/>
    </source>
</evidence>
<gene>
    <name evidence="11" type="ordered locus">Metme_0914</name>
</gene>
<evidence type="ECO:0000256" key="6">
    <source>
        <dbReference type="ARBA" id="ARBA00022519"/>
    </source>
</evidence>
<dbReference type="EMBL" id="CP002738">
    <property type="protein sequence ID" value="AEF99352.1"/>
    <property type="molecule type" value="Genomic_DNA"/>
</dbReference>
<dbReference type="OrthoDB" id="9794345at2"/>
<keyword evidence="5" id="KW-0488">Methylation</keyword>
<keyword evidence="7 10" id="KW-0812">Transmembrane</keyword>
<name>G0A759_METMM</name>
<dbReference type="KEGG" id="mmt:Metme_0914"/>
<proteinExistence type="inferred from homology"/>
<keyword evidence="9 10" id="KW-0472">Membrane</keyword>
<accession>G0A759</accession>
<dbReference type="Pfam" id="PF11612">
    <property type="entry name" value="T2SSJ"/>
    <property type="match status" value="1"/>
</dbReference>
<dbReference type="InterPro" id="IPR012902">
    <property type="entry name" value="N_methyl_site"/>
</dbReference>